<dbReference type="eggNOG" id="COG0534">
    <property type="taxonomic scope" value="Bacteria"/>
</dbReference>
<evidence type="ECO:0000256" key="7">
    <source>
        <dbReference type="ARBA" id="ARBA00023065"/>
    </source>
</evidence>
<evidence type="ECO:0000256" key="9">
    <source>
        <dbReference type="ARBA" id="ARBA00031636"/>
    </source>
</evidence>
<reference evidence="12" key="1">
    <citation type="submission" date="2015-11" db="EMBL/GenBank/DDBJ databases">
        <authorList>
            <person name="Holder M.E."/>
            <person name="Ajami N.J."/>
            <person name="Petrosino J.F."/>
        </authorList>
    </citation>
    <scope>NUCLEOTIDE SEQUENCE [LARGE SCALE GENOMIC DNA]</scope>
    <source>
        <strain evidence="12">F0113</strain>
    </source>
</reference>
<evidence type="ECO:0000256" key="4">
    <source>
        <dbReference type="ARBA" id="ARBA00022475"/>
    </source>
</evidence>
<evidence type="ECO:0000256" key="6">
    <source>
        <dbReference type="ARBA" id="ARBA00022989"/>
    </source>
</evidence>
<dbReference type="GO" id="GO:0006811">
    <property type="term" value="P:monoatomic ion transport"/>
    <property type="evidence" value="ECO:0007669"/>
    <property type="project" value="UniProtKB-KW"/>
</dbReference>
<comment type="subcellular location">
    <subcellularLocation>
        <location evidence="1">Cell membrane</location>
        <topology evidence="1">Multi-pass membrane protein</topology>
    </subcellularLocation>
</comment>
<dbReference type="GO" id="GO:0015297">
    <property type="term" value="F:antiporter activity"/>
    <property type="evidence" value="ECO:0007669"/>
    <property type="project" value="UniProtKB-KW"/>
</dbReference>
<keyword evidence="2" id="KW-0813">Transport</keyword>
<feature type="transmembrane region" description="Helical" evidence="10">
    <location>
        <begin position="163"/>
        <end position="183"/>
    </location>
</feature>
<dbReference type="InterPro" id="IPR050222">
    <property type="entry name" value="MATE_MdtK"/>
</dbReference>
<evidence type="ECO:0000256" key="3">
    <source>
        <dbReference type="ARBA" id="ARBA00022449"/>
    </source>
</evidence>
<dbReference type="KEGG" id="peo:AS203_08055"/>
<keyword evidence="8 10" id="KW-0472">Membrane</keyword>
<dbReference type="InterPro" id="IPR002528">
    <property type="entry name" value="MATE_fam"/>
</dbReference>
<dbReference type="GO" id="GO:0005886">
    <property type="term" value="C:plasma membrane"/>
    <property type="evidence" value="ECO:0007669"/>
    <property type="project" value="UniProtKB-SubCell"/>
</dbReference>
<dbReference type="Proteomes" id="UP000056252">
    <property type="component" value="Chromosome"/>
</dbReference>
<keyword evidence="12" id="KW-1185">Reference proteome</keyword>
<dbReference type="PANTHER" id="PTHR43298">
    <property type="entry name" value="MULTIDRUG RESISTANCE PROTEIN NORM-RELATED"/>
    <property type="match status" value="1"/>
</dbReference>
<proteinExistence type="predicted"/>
<dbReference type="PANTHER" id="PTHR43298:SF2">
    <property type="entry name" value="FMN_FAD EXPORTER YEEO-RELATED"/>
    <property type="match status" value="1"/>
</dbReference>
<feature type="transmembrane region" description="Helical" evidence="10">
    <location>
        <begin position="287"/>
        <end position="306"/>
    </location>
</feature>
<feature type="transmembrane region" description="Helical" evidence="10">
    <location>
        <begin position="391"/>
        <end position="410"/>
    </location>
</feature>
<gene>
    <name evidence="11" type="ORF">AS203_08055</name>
</gene>
<evidence type="ECO:0000256" key="5">
    <source>
        <dbReference type="ARBA" id="ARBA00022692"/>
    </source>
</evidence>
<dbReference type="InterPro" id="IPR048279">
    <property type="entry name" value="MdtK-like"/>
</dbReference>
<keyword evidence="4" id="KW-1003">Cell membrane</keyword>
<feature type="transmembrane region" description="Helical" evidence="10">
    <location>
        <begin position="21"/>
        <end position="41"/>
    </location>
</feature>
<evidence type="ECO:0000256" key="10">
    <source>
        <dbReference type="SAM" id="Phobius"/>
    </source>
</evidence>
<feature type="transmembrane region" description="Helical" evidence="10">
    <location>
        <begin position="416"/>
        <end position="440"/>
    </location>
</feature>
<feature type="transmembrane region" description="Helical" evidence="10">
    <location>
        <begin position="351"/>
        <end position="370"/>
    </location>
</feature>
<evidence type="ECO:0000256" key="2">
    <source>
        <dbReference type="ARBA" id="ARBA00022448"/>
    </source>
</evidence>
<dbReference type="AlphaFoldDB" id="A0A0S2KLQ0"/>
<keyword evidence="3" id="KW-0050">Antiport</keyword>
<keyword evidence="5 10" id="KW-0812">Transmembrane</keyword>
<dbReference type="GO" id="GO:0042910">
    <property type="term" value="F:xenobiotic transmembrane transporter activity"/>
    <property type="evidence" value="ECO:0007669"/>
    <property type="project" value="InterPro"/>
</dbReference>
<feature type="transmembrane region" description="Helical" evidence="10">
    <location>
        <begin position="130"/>
        <end position="151"/>
    </location>
</feature>
<dbReference type="NCBIfam" id="TIGR00797">
    <property type="entry name" value="matE"/>
    <property type="match status" value="1"/>
</dbReference>
<evidence type="ECO:0000313" key="11">
    <source>
        <dbReference type="EMBL" id="ALO49038.1"/>
    </source>
</evidence>
<dbReference type="STRING" id="76123.AS203_08055"/>
<evidence type="ECO:0000313" key="12">
    <source>
        <dbReference type="Proteomes" id="UP000056252"/>
    </source>
</evidence>
<dbReference type="PIRSF" id="PIRSF006603">
    <property type="entry name" value="DinF"/>
    <property type="match status" value="1"/>
</dbReference>
<feature type="transmembrane region" description="Helical" evidence="10">
    <location>
        <begin position="258"/>
        <end position="281"/>
    </location>
</feature>
<dbReference type="PROSITE" id="PS51257">
    <property type="entry name" value="PROKAR_LIPOPROTEIN"/>
    <property type="match status" value="1"/>
</dbReference>
<feature type="transmembrane region" description="Helical" evidence="10">
    <location>
        <begin position="318"/>
        <end position="339"/>
    </location>
</feature>
<feature type="transmembrane region" description="Helical" evidence="10">
    <location>
        <begin position="93"/>
        <end position="118"/>
    </location>
</feature>
<keyword evidence="7" id="KW-0406">Ion transport</keyword>
<feature type="transmembrane region" description="Helical" evidence="10">
    <location>
        <begin position="195"/>
        <end position="218"/>
    </location>
</feature>
<dbReference type="Pfam" id="PF01554">
    <property type="entry name" value="MatE"/>
    <property type="match status" value="2"/>
</dbReference>
<organism evidence="11 12">
    <name type="scientific">Hoylesella enoeca</name>
    <dbReference type="NCBI Taxonomy" id="76123"/>
    <lineage>
        <taxon>Bacteria</taxon>
        <taxon>Pseudomonadati</taxon>
        <taxon>Bacteroidota</taxon>
        <taxon>Bacteroidia</taxon>
        <taxon>Bacteroidales</taxon>
        <taxon>Prevotellaceae</taxon>
        <taxon>Hoylesella</taxon>
    </lineage>
</organism>
<evidence type="ECO:0000256" key="1">
    <source>
        <dbReference type="ARBA" id="ARBA00004651"/>
    </source>
</evidence>
<name>A0A0S2KLQ0_9BACT</name>
<sequence length="450" mass="49338">MKRFQVRQYTTHYRSLTALGLPIIIGQTGTILLSCADTLMIGHHSTNELAAAAFVNNMFNLVLLFGLGFSYGLTPIVGNLFGRDQSTLIGASVKNALAANTVLALLLGVVVGVFYANIGNLGQPTELLPLMRPYLLVLFISLPFVCWFNVFKQFSDGITDTRTPMWILLGGNILNIIGNYLLIYGKLGLPELGLLGAGISTTLSRVIMTIVFAAMFFLSKRYHIYRVGFKQGRVNRTFFTEQNKLGWPLALQMGMESAAFSLSSVMVGWIGATALAAHQIMLTISQFFFLVYYGMGAAVAVRISYFNGQRDYTAARNSAIAGFHLVLLIALAVSLPVGLSRNSIGYLFSDSTAVCHLVAMTIIVLIIYQFGDGLQCIYSNALRGLSDVKPLMYVAFFAYFVVSLPLSYLFGITLDMGLVGIWLAFPFGLTVAGLLYYIAFKRHLGRLINK</sequence>
<evidence type="ECO:0000256" key="8">
    <source>
        <dbReference type="ARBA" id="ARBA00023136"/>
    </source>
</evidence>
<feature type="transmembrane region" description="Helical" evidence="10">
    <location>
        <begin position="61"/>
        <end position="81"/>
    </location>
</feature>
<dbReference type="EMBL" id="CP013195">
    <property type="protein sequence ID" value="ALO49038.1"/>
    <property type="molecule type" value="Genomic_DNA"/>
</dbReference>
<dbReference type="RefSeq" id="WP_025065951.1">
    <property type="nucleotide sequence ID" value="NZ_CP013195.1"/>
</dbReference>
<dbReference type="OrthoDB" id="9780160at2"/>
<protein>
    <recommendedName>
        <fullName evidence="9">Multidrug-efflux transporter</fullName>
    </recommendedName>
</protein>
<keyword evidence="6 10" id="KW-1133">Transmembrane helix</keyword>
<accession>A0A0S2KLQ0</accession>